<keyword evidence="4" id="KW-0804">Transcription</keyword>
<organism evidence="6 7">
    <name type="scientific">Actinomyces naeslundii</name>
    <dbReference type="NCBI Taxonomy" id="1655"/>
    <lineage>
        <taxon>Bacteria</taxon>
        <taxon>Bacillati</taxon>
        <taxon>Actinomycetota</taxon>
        <taxon>Actinomycetes</taxon>
        <taxon>Actinomycetales</taxon>
        <taxon>Actinomycetaceae</taxon>
        <taxon>Actinomyces</taxon>
    </lineage>
</organism>
<dbReference type="PROSITE" id="PS00552">
    <property type="entry name" value="HTH_MERR_1"/>
    <property type="match status" value="1"/>
</dbReference>
<dbReference type="CDD" id="cd01106">
    <property type="entry name" value="HTH_TipAL-Mta"/>
    <property type="match status" value="1"/>
</dbReference>
<protein>
    <submittedName>
        <fullName evidence="6">MerR family transcriptional regulator</fullName>
    </submittedName>
</protein>
<dbReference type="PRINTS" id="PR00040">
    <property type="entry name" value="HTHMERR"/>
</dbReference>
<accession>A0AA47FJE6</accession>
<dbReference type="InterPro" id="IPR000551">
    <property type="entry name" value="MerR-type_HTH_dom"/>
</dbReference>
<dbReference type="SUPFAM" id="SSF89082">
    <property type="entry name" value="Antibiotic binding domain of TipA-like multidrug resistance regulators"/>
    <property type="match status" value="1"/>
</dbReference>
<evidence type="ECO:0000259" key="5">
    <source>
        <dbReference type="PROSITE" id="PS50937"/>
    </source>
</evidence>
<evidence type="ECO:0000256" key="4">
    <source>
        <dbReference type="ARBA" id="ARBA00023163"/>
    </source>
</evidence>
<dbReference type="InterPro" id="IPR047057">
    <property type="entry name" value="MerR_fam"/>
</dbReference>
<dbReference type="PROSITE" id="PS50937">
    <property type="entry name" value="HTH_MERR_2"/>
    <property type="match status" value="1"/>
</dbReference>
<keyword evidence="3" id="KW-0010">Activator</keyword>
<name>A0AA47FJE6_ACTNA</name>
<dbReference type="SMART" id="SM00422">
    <property type="entry name" value="HTH_MERR"/>
    <property type="match status" value="1"/>
</dbReference>
<dbReference type="GO" id="GO:0003677">
    <property type="term" value="F:DNA binding"/>
    <property type="evidence" value="ECO:0007669"/>
    <property type="project" value="UniProtKB-KW"/>
</dbReference>
<sequence>MTDSEQEHDGAGRRDTAVDAAVNAAAGDADIAMTVGEVSTLLGVSVRALHHWDETGLVHPSRRSAAGYRLYCETDIMRIQQVLVYRQTGMNLADIKMVLDEPETDAMTHLHRQRELVQGQISHLQQMLNSIDMVMDIQQSGARISVAEMAEIWGTDWDPVYIEEAHAQWGDTEDWAESYRRKARMSRADWERAHEETVALETALAEAMRSGVKPGSPEANALARWHRKDFNRWFEVSASKQVLIARGYVADERYARYYDKRAPGLAAWLKDVIDASARSEGVDPATATWE</sequence>
<dbReference type="InterPro" id="IPR012925">
    <property type="entry name" value="TipAS_dom"/>
</dbReference>
<evidence type="ECO:0000256" key="2">
    <source>
        <dbReference type="ARBA" id="ARBA00023125"/>
    </source>
</evidence>
<dbReference type="GO" id="GO:0003700">
    <property type="term" value="F:DNA-binding transcription factor activity"/>
    <property type="evidence" value="ECO:0007669"/>
    <property type="project" value="InterPro"/>
</dbReference>
<evidence type="ECO:0000313" key="7">
    <source>
        <dbReference type="Proteomes" id="UP001163127"/>
    </source>
</evidence>
<dbReference type="AlphaFoldDB" id="A0AA47FJE6"/>
<feature type="domain" description="HTH merR-type" evidence="5">
    <location>
        <begin position="32"/>
        <end position="101"/>
    </location>
</feature>
<dbReference type="SUPFAM" id="SSF46955">
    <property type="entry name" value="Putative DNA-binding domain"/>
    <property type="match status" value="1"/>
</dbReference>
<proteinExistence type="predicted"/>
<evidence type="ECO:0000313" key="6">
    <source>
        <dbReference type="EMBL" id="WAL44245.1"/>
    </source>
</evidence>
<keyword evidence="2" id="KW-0238">DNA-binding</keyword>
<dbReference type="Proteomes" id="UP001163127">
    <property type="component" value="Chromosome"/>
</dbReference>
<dbReference type="Gene3D" id="1.10.1660.10">
    <property type="match status" value="1"/>
</dbReference>
<evidence type="ECO:0000256" key="1">
    <source>
        <dbReference type="ARBA" id="ARBA00023015"/>
    </source>
</evidence>
<dbReference type="PANTHER" id="PTHR30204:SF90">
    <property type="entry name" value="HTH-TYPE TRANSCRIPTIONAL ACTIVATOR MTA"/>
    <property type="match status" value="1"/>
</dbReference>
<reference evidence="6" key="1">
    <citation type="submission" date="2022-11" db="EMBL/GenBank/DDBJ databases">
        <title>Dental biofilm bacteria. Genome sequencing and assembly.</title>
        <authorList>
            <person name="Robertsson C."/>
        </authorList>
    </citation>
    <scope>NUCLEOTIDE SEQUENCE</scope>
    <source>
        <strain evidence="6">CW</strain>
    </source>
</reference>
<gene>
    <name evidence="6" type="ORF">OFA60_08740</name>
</gene>
<dbReference type="Gene3D" id="1.10.490.50">
    <property type="entry name" value="Antibiotic binding domain of TipA-like multidrug resistance regulators"/>
    <property type="match status" value="1"/>
</dbReference>
<dbReference type="PANTHER" id="PTHR30204">
    <property type="entry name" value="REDOX-CYCLING DRUG-SENSING TRANSCRIPTIONAL ACTIVATOR SOXR"/>
    <property type="match status" value="1"/>
</dbReference>
<keyword evidence="1" id="KW-0805">Transcription regulation</keyword>
<dbReference type="InterPro" id="IPR036244">
    <property type="entry name" value="TipA-like_antibiotic-bd"/>
</dbReference>
<dbReference type="InterPro" id="IPR009061">
    <property type="entry name" value="DNA-bd_dom_put_sf"/>
</dbReference>
<evidence type="ECO:0000256" key="3">
    <source>
        <dbReference type="ARBA" id="ARBA00023159"/>
    </source>
</evidence>
<dbReference type="Pfam" id="PF13411">
    <property type="entry name" value="MerR_1"/>
    <property type="match status" value="1"/>
</dbReference>
<dbReference type="EMBL" id="CP113787">
    <property type="protein sequence ID" value="WAL44245.1"/>
    <property type="molecule type" value="Genomic_DNA"/>
</dbReference>
<dbReference type="Pfam" id="PF07739">
    <property type="entry name" value="TipAS"/>
    <property type="match status" value="1"/>
</dbReference>